<reference evidence="2" key="1">
    <citation type="journal article" date="2014" name="Proc. Natl. Acad. Sci. U.S.A.">
        <title>Extensive sampling of basidiomycete genomes demonstrates inadequacy of the white-rot/brown-rot paradigm for wood decay fungi.</title>
        <authorList>
            <person name="Riley R."/>
            <person name="Salamov A.A."/>
            <person name="Brown D.W."/>
            <person name="Nagy L.G."/>
            <person name="Floudas D."/>
            <person name="Held B.W."/>
            <person name="Levasseur A."/>
            <person name="Lombard V."/>
            <person name="Morin E."/>
            <person name="Otillar R."/>
            <person name="Lindquist E.A."/>
            <person name="Sun H."/>
            <person name="LaButti K.M."/>
            <person name="Schmutz J."/>
            <person name="Jabbour D."/>
            <person name="Luo H."/>
            <person name="Baker S.E."/>
            <person name="Pisabarro A.G."/>
            <person name="Walton J.D."/>
            <person name="Blanchette R.A."/>
            <person name="Henrissat B."/>
            <person name="Martin F."/>
            <person name="Cullen D."/>
            <person name="Hibbett D.S."/>
            <person name="Grigoriev I.V."/>
        </authorList>
    </citation>
    <scope>NUCLEOTIDE SEQUENCE [LARGE SCALE GENOMIC DNA]</scope>
    <source>
        <strain evidence="2">FD-172 SS1</strain>
    </source>
</reference>
<dbReference type="Proteomes" id="UP000027195">
    <property type="component" value="Unassembled WGS sequence"/>
</dbReference>
<name>A0A067LUU8_BOTB1</name>
<protein>
    <submittedName>
        <fullName evidence="1">Uncharacterized protein</fullName>
    </submittedName>
</protein>
<organism evidence="1 2">
    <name type="scientific">Botryobasidium botryosum (strain FD-172 SS1)</name>
    <dbReference type="NCBI Taxonomy" id="930990"/>
    <lineage>
        <taxon>Eukaryota</taxon>
        <taxon>Fungi</taxon>
        <taxon>Dikarya</taxon>
        <taxon>Basidiomycota</taxon>
        <taxon>Agaricomycotina</taxon>
        <taxon>Agaricomycetes</taxon>
        <taxon>Cantharellales</taxon>
        <taxon>Botryobasidiaceae</taxon>
        <taxon>Botryobasidium</taxon>
    </lineage>
</organism>
<gene>
    <name evidence="1" type="ORF">BOTBODRAFT_271993</name>
</gene>
<dbReference type="AlphaFoldDB" id="A0A067LUU8"/>
<evidence type="ECO:0000313" key="2">
    <source>
        <dbReference type="Proteomes" id="UP000027195"/>
    </source>
</evidence>
<dbReference type="InParanoid" id="A0A067LUU8"/>
<accession>A0A067LUU8</accession>
<evidence type="ECO:0000313" key="1">
    <source>
        <dbReference type="EMBL" id="KDQ06035.1"/>
    </source>
</evidence>
<dbReference type="EMBL" id="KL198161">
    <property type="protein sequence ID" value="KDQ06035.1"/>
    <property type="molecule type" value="Genomic_DNA"/>
</dbReference>
<keyword evidence="2" id="KW-1185">Reference proteome</keyword>
<sequence length="136" mass="14764">MSLYQVLAPFICSVDSPIRCAHASRTRSISLVATIRPTIPPTCRSTTSARWPRCPLPYTAMGPTSHSIHSMGTMIHHWLTCQTGSCGARPLLISTVPEGGAISHLKHSPTSSSVFPSALSKSAGRHGYIWRVRELQ</sequence>
<proteinExistence type="predicted"/>
<dbReference type="HOGENOM" id="CLU_1875093_0_0_1"/>